<evidence type="ECO:0000256" key="5">
    <source>
        <dbReference type="ARBA" id="ARBA00022844"/>
    </source>
</evidence>
<keyword evidence="6" id="KW-0426">Late protein</keyword>
<reference evidence="13 14" key="1">
    <citation type="journal article" date="2017" name="Virus Genes">
        <title>Characterization of Eptesipoxvirus, a novel poxvirus from a microchiropteran bat.</title>
        <authorList>
            <person name="Tu S.L."/>
            <person name="Nakazawa Y."/>
            <person name="Gao J."/>
            <person name="Wilkins K."/>
            <person name="Gallardo-Romero N."/>
            <person name="Li Y."/>
            <person name="Emerson G.L."/>
            <person name="Carroll D.S."/>
            <person name="Upton C."/>
        </authorList>
    </citation>
    <scope>NUCLEOTIDE SEQUENCE [LARGE SCALE GENOMIC DNA]</scope>
    <source>
        <strain evidence="13 14">Washington</strain>
    </source>
</reference>
<sequence>MDKTTLNVNSLNLEYAREHEIKSIQAAKTSTLCFFVLILAISALLLWFQVSDNSFFSELAKYTRIKNSIKGWRPLVESKTQLESDKGRMMAAGRPELLDFSCIDFGSYFLAIRLDKKSYLPQAIRRGTGDAWMVQKANKIDPSAEQFCKHLIQTKSTNTITCGTQMMDLLGYSGYFIDSHWCSKYTNLLS</sequence>
<keyword evidence="10" id="KW-1015">Disulfide bond</keyword>
<dbReference type="OrthoDB" id="12171at10239"/>
<keyword evidence="2" id="KW-1168">Fusion of virus membrane with host membrane</keyword>
<proteinExistence type="predicted"/>
<evidence type="ECO:0000256" key="2">
    <source>
        <dbReference type="ARBA" id="ARBA00022506"/>
    </source>
</evidence>
<evidence type="ECO:0000313" key="13">
    <source>
        <dbReference type="EMBL" id="ASK51278.1"/>
    </source>
</evidence>
<evidence type="ECO:0000256" key="11">
    <source>
        <dbReference type="ARBA" id="ARBA00023296"/>
    </source>
</evidence>
<evidence type="ECO:0000256" key="10">
    <source>
        <dbReference type="ARBA" id="ARBA00023157"/>
    </source>
</evidence>
<evidence type="ECO:0000256" key="6">
    <source>
        <dbReference type="ARBA" id="ARBA00022921"/>
    </source>
</evidence>
<gene>
    <name evidence="13" type="ORF">EPTV-WA-077</name>
</gene>
<dbReference type="InterPro" id="IPR005023">
    <property type="entry name" value="Pox_LP_H2"/>
</dbReference>
<evidence type="ECO:0000256" key="7">
    <source>
        <dbReference type="ARBA" id="ARBA00022968"/>
    </source>
</evidence>
<evidence type="ECO:0000256" key="3">
    <source>
        <dbReference type="ARBA" id="ARBA00022595"/>
    </source>
</evidence>
<feature type="transmembrane region" description="Helical" evidence="12">
    <location>
        <begin position="32"/>
        <end position="50"/>
    </location>
</feature>
<organism evidence="13 14">
    <name type="scientific">Eptesipox virus</name>
    <dbReference type="NCBI Taxonomy" id="1329402"/>
    <lineage>
        <taxon>Viruses</taxon>
        <taxon>Varidnaviria</taxon>
        <taxon>Bamfordvirae</taxon>
        <taxon>Nucleocytoviricota</taxon>
        <taxon>Pokkesviricetes</taxon>
        <taxon>Chitovirales</taxon>
        <taxon>Poxviridae</taxon>
        <taxon>Chordopoxvirinae</taxon>
        <taxon>Vespertilionpoxvirus</taxon>
        <taxon>Vespertilionpoxvirus eptesipox</taxon>
    </lineage>
</organism>
<evidence type="ECO:0000313" key="14">
    <source>
        <dbReference type="Proteomes" id="UP000217428"/>
    </source>
</evidence>
<dbReference type="EMBL" id="KY747497">
    <property type="protein sequence ID" value="ASK51278.1"/>
    <property type="molecule type" value="Genomic_DNA"/>
</dbReference>
<accession>A0A220T6D5</accession>
<keyword evidence="9 12" id="KW-0472">Membrane</keyword>
<keyword evidence="8 12" id="KW-1133">Transmembrane helix</keyword>
<dbReference type="GO" id="GO:0055036">
    <property type="term" value="C:virion membrane"/>
    <property type="evidence" value="ECO:0007669"/>
    <property type="project" value="UniProtKB-SubCell"/>
</dbReference>
<evidence type="ECO:0000256" key="8">
    <source>
        <dbReference type="ARBA" id="ARBA00022989"/>
    </source>
</evidence>
<keyword evidence="7" id="KW-0735">Signal-anchor</keyword>
<name>A0A220T6D5_9POXV</name>
<dbReference type="GO" id="GO:0039663">
    <property type="term" value="P:membrane fusion involved in viral entry into host cell"/>
    <property type="evidence" value="ECO:0007669"/>
    <property type="project" value="UniProtKB-KW"/>
</dbReference>
<keyword evidence="11" id="KW-1160">Virus entry into host cell</keyword>
<protein>
    <submittedName>
        <fullName evidence="13">Entry/fusion IMV protein</fullName>
    </submittedName>
</protein>
<keyword evidence="3" id="KW-1162">Viral penetration into host cytoplasm</keyword>
<dbReference type="GO" id="GO:0046718">
    <property type="term" value="P:symbiont entry into host cell"/>
    <property type="evidence" value="ECO:0007669"/>
    <property type="project" value="UniProtKB-KW"/>
</dbReference>
<evidence type="ECO:0000256" key="9">
    <source>
        <dbReference type="ARBA" id="ARBA00023136"/>
    </source>
</evidence>
<comment type="subcellular location">
    <subcellularLocation>
        <location evidence="1">Virion membrane</location>
        <topology evidence="1">Single-pass type III membrane protein</topology>
    </subcellularLocation>
</comment>
<evidence type="ECO:0000256" key="4">
    <source>
        <dbReference type="ARBA" id="ARBA00022692"/>
    </source>
</evidence>
<keyword evidence="14" id="KW-1185">Reference proteome</keyword>
<evidence type="ECO:0000256" key="12">
    <source>
        <dbReference type="SAM" id="Phobius"/>
    </source>
</evidence>
<evidence type="ECO:0000256" key="1">
    <source>
        <dbReference type="ARBA" id="ARBA00004462"/>
    </source>
</evidence>
<keyword evidence="4 12" id="KW-0812">Transmembrane</keyword>
<dbReference type="Pfam" id="PF03356">
    <property type="entry name" value="Pox_LP_H2"/>
    <property type="match status" value="1"/>
</dbReference>
<dbReference type="Proteomes" id="UP000217428">
    <property type="component" value="Segment"/>
</dbReference>
<keyword evidence="5" id="KW-0946">Virion</keyword>